<dbReference type="InterPro" id="IPR045864">
    <property type="entry name" value="aa-tRNA-synth_II/BPL/LPL"/>
</dbReference>
<evidence type="ECO:0000313" key="5">
    <source>
        <dbReference type="RefSeq" id="XP_025425657.1"/>
    </source>
</evidence>
<dbReference type="PANTHER" id="PTHR12561:SF3">
    <property type="entry name" value="LIPOYLTRANSFERASE 1, MITOCHONDRIAL"/>
    <property type="match status" value="1"/>
</dbReference>
<dbReference type="GO" id="GO:0005739">
    <property type="term" value="C:mitochondrion"/>
    <property type="evidence" value="ECO:0007669"/>
    <property type="project" value="TreeGrafter"/>
</dbReference>
<evidence type="ECO:0000313" key="4">
    <source>
        <dbReference type="Proteomes" id="UP000694846"/>
    </source>
</evidence>
<dbReference type="RefSeq" id="XP_025425657.1">
    <property type="nucleotide sequence ID" value="XM_025569872.1"/>
</dbReference>
<dbReference type="AlphaFoldDB" id="A0A8B8GTP3"/>
<gene>
    <name evidence="5" type="primary">LOC112694420</name>
</gene>
<evidence type="ECO:0000259" key="3">
    <source>
        <dbReference type="PROSITE" id="PS51733"/>
    </source>
</evidence>
<dbReference type="Proteomes" id="UP000694846">
    <property type="component" value="Unplaced"/>
</dbReference>
<comment type="similarity">
    <text evidence="2">Belongs to the LplA family.</text>
</comment>
<dbReference type="GeneID" id="112694420"/>
<dbReference type="InterPro" id="IPR004143">
    <property type="entry name" value="BPL_LPL_catalytic"/>
</dbReference>
<dbReference type="UniPathway" id="UPA00537">
    <property type="reaction ID" value="UER00595"/>
</dbReference>
<comment type="pathway">
    <text evidence="1">Protein modification; protein lipoylation via exogenous pathway; protein N(6)-(lipoyl)lysine from lipoate: step 2/2.</text>
</comment>
<dbReference type="PANTHER" id="PTHR12561">
    <property type="entry name" value="LIPOATE-PROTEIN LIGASE"/>
    <property type="match status" value="1"/>
</dbReference>
<sequence length="319" mass="37170">MIYIARRLYSSVFEKTVQISKSTDVFENLALEHWYYRYFDFTNKPMLLLWVNINCVVIGRHQNPWLEVNFDPSIDVQIARRNSGGGTVFHDDGNLNMTFFTHRDVYNRRRNLELIVETLKNEWDIVTKINKREDIVVENKYKVSGTASKLGRPNAYHHCTLLVNCNRELMSKLLKKKEKNIETNATVSIPADVLNLTQINNRVSINRLMTVIGLQYLKTIGDHTTINRGFNYVMPDEHTFPGLNAIKDEMKSWEWRYGRTPKFNITIKFDEQSVILSVKNGIIENVSTTCAVSFNNFINKKFNVNVVDEIKQLLKVIKI</sequence>
<dbReference type="CTD" id="51601"/>
<evidence type="ECO:0000256" key="2">
    <source>
        <dbReference type="ARBA" id="ARBA00008242"/>
    </source>
</evidence>
<dbReference type="InterPro" id="IPR004562">
    <property type="entry name" value="LipoylTrfase_LipoateP_Ligase"/>
</dbReference>
<dbReference type="Gene3D" id="3.30.390.50">
    <property type="entry name" value="CO dehydrogenase flavoprotein, C-terminal domain"/>
    <property type="match status" value="1"/>
</dbReference>
<accession>A0A8B8GTP3</accession>
<keyword evidence="4" id="KW-1185">Reference proteome</keyword>
<protein>
    <submittedName>
        <fullName evidence="5">Lipoyltransferase 1, mitochondrial</fullName>
    </submittedName>
</protein>
<dbReference type="GO" id="GO:0017118">
    <property type="term" value="F:lipoyltransferase activity"/>
    <property type="evidence" value="ECO:0007669"/>
    <property type="project" value="TreeGrafter"/>
</dbReference>
<dbReference type="Pfam" id="PF21948">
    <property type="entry name" value="LplA-B_cat"/>
    <property type="match status" value="1"/>
</dbReference>
<reference evidence="5" key="1">
    <citation type="submission" date="2025-08" db="UniProtKB">
        <authorList>
            <consortium name="RefSeq"/>
        </authorList>
    </citation>
    <scope>IDENTIFICATION</scope>
    <source>
        <tissue evidence="5">Whole body</tissue>
    </source>
</reference>
<name>A0A8B8GTP3_9HEMI</name>
<dbReference type="SUPFAM" id="SSF55681">
    <property type="entry name" value="Class II aaRS and biotin synthetases"/>
    <property type="match status" value="1"/>
</dbReference>
<dbReference type="Gene3D" id="3.30.930.10">
    <property type="entry name" value="Bira Bifunctional Protein, Domain 2"/>
    <property type="match status" value="1"/>
</dbReference>
<dbReference type="GO" id="GO:0009249">
    <property type="term" value="P:protein lipoylation"/>
    <property type="evidence" value="ECO:0007669"/>
    <property type="project" value="InterPro"/>
</dbReference>
<dbReference type="PROSITE" id="PS51733">
    <property type="entry name" value="BPL_LPL_CATALYTIC"/>
    <property type="match status" value="1"/>
</dbReference>
<proteinExistence type="inferred from homology"/>
<dbReference type="OrthoDB" id="201621at2759"/>
<feature type="domain" description="BPL/LPL catalytic" evidence="3">
    <location>
        <begin position="41"/>
        <end position="224"/>
    </location>
</feature>
<organism evidence="4 5">
    <name type="scientific">Sipha flava</name>
    <name type="common">yellow sugarcane aphid</name>
    <dbReference type="NCBI Taxonomy" id="143950"/>
    <lineage>
        <taxon>Eukaryota</taxon>
        <taxon>Metazoa</taxon>
        <taxon>Ecdysozoa</taxon>
        <taxon>Arthropoda</taxon>
        <taxon>Hexapoda</taxon>
        <taxon>Insecta</taxon>
        <taxon>Pterygota</taxon>
        <taxon>Neoptera</taxon>
        <taxon>Paraneoptera</taxon>
        <taxon>Hemiptera</taxon>
        <taxon>Sternorrhyncha</taxon>
        <taxon>Aphidomorpha</taxon>
        <taxon>Aphidoidea</taxon>
        <taxon>Aphididae</taxon>
        <taxon>Sipha</taxon>
    </lineage>
</organism>
<dbReference type="CDD" id="cd16443">
    <property type="entry name" value="LplA"/>
    <property type="match status" value="1"/>
</dbReference>
<evidence type="ECO:0000256" key="1">
    <source>
        <dbReference type="ARBA" id="ARBA00005085"/>
    </source>
</evidence>
<dbReference type="FunFam" id="3.30.930.10:FF:000045">
    <property type="entry name" value="lipoyltransferase 1, mitochondrial"/>
    <property type="match status" value="1"/>
</dbReference>